<dbReference type="Gene3D" id="3.30.43.10">
    <property type="entry name" value="Uridine Diphospho-n-acetylenolpyruvylglucosamine Reductase, domain 2"/>
    <property type="match status" value="1"/>
</dbReference>
<evidence type="ECO:0000256" key="2">
    <source>
        <dbReference type="ARBA" id="ARBA00005466"/>
    </source>
</evidence>
<evidence type="ECO:0000256" key="4">
    <source>
        <dbReference type="ARBA" id="ARBA00022827"/>
    </source>
</evidence>
<proteinExistence type="inferred from homology"/>
<comment type="similarity">
    <text evidence="2">Belongs to the oxygen-dependent FAD-linked oxidoreductase family.</text>
</comment>
<dbReference type="PROSITE" id="PS51387">
    <property type="entry name" value="FAD_PCMH"/>
    <property type="match status" value="1"/>
</dbReference>
<evidence type="ECO:0000256" key="5">
    <source>
        <dbReference type="ARBA" id="ARBA00023002"/>
    </source>
</evidence>
<dbReference type="PANTHER" id="PTHR42973">
    <property type="entry name" value="BINDING OXIDOREDUCTASE, PUTATIVE (AFU_ORTHOLOGUE AFUA_1G17690)-RELATED"/>
    <property type="match status" value="1"/>
</dbReference>
<dbReference type="AlphaFoldDB" id="A0AAE6Y5X0"/>
<gene>
    <name evidence="7" type="ORF">AFM16_05055</name>
    <name evidence="8" type="ORF">HCX60_05260</name>
</gene>
<keyword evidence="3" id="KW-0285">Flavoprotein</keyword>
<dbReference type="RefSeq" id="WP_078632619.1">
    <property type="nucleotide sequence ID" value="NZ_CM007717.1"/>
</dbReference>
<dbReference type="EMBL" id="LHQL01000001">
    <property type="protein sequence ID" value="OOQ55366.1"/>
    <property type="molecule type" value="Genomic_DNA"/>
</dbReference>
<dbReference type="InterPro" id="IPR036318">
    <property type="entry name" value="FAD-bd_PCMH-like_sf"/>
</dbReference>
<dbReference type="Pfam" id="PF08031">
    <property type="entry name" value="BBE"/>
    <property type="match status" value="1"/>
</dbReference>
<dbReference type="Gene3D" id="3.30.465.10">
    <property type="match status" value="1"/>
</dbReference>
<keyword evidence="9" id="KW-1185">Reference proteome</keyword>
<keyword evidence="5" id="KW-0560">Oxidoreductase</keyword>
<dbReference type="Pfam" id="PF01565">
    <property type="entry name" value="FAD_binding_4"/>
    <property type="match status" value="1"/>
</dbReference>
<dbReference type="InterPro" id="IPR016169">
    <property type="entry name" value="FAD-bd_PCMH_sub2"/>
</dbReference>
<dbReference type="PANTHER" id="PTHR42973:SF39">
    <property type="entry name" value="FAD-BINDING PCMH-TYPE DOMAIN-CONTAINING PROTEIN"/>
    <property type="match status" value="1"/>
</dbReference>
<reference evidence="7 9" key="1">
    <citation type="submission" date="2015-07" db="EMBL/GenBank/DDBJ databases">
        <title>Draft Genome Sequence of Streptomyces antibioticus, IMRU 3720 reveals insights in the evolution of actinomycin biosynthetic gene clusters in Streptomyces.</title>
        <authorList>
            <person name="Crnovcic I."/>
            <person name="Ruckert C."/>
            <person name="Kalinowksi J."/>
            <person name="Keller U."/>
        </authorList>
    </citation>
    <scope>NUCLEOTIDE SEQUENCE [LARGE SCALE GENOMIC DNA]</scope>
    <source>
        <strain evidence="7 9">DSM 41481</strain>
    </source>
</reference>
<dbReference type="InterPro" id="IPR012951">
    <property type="entry name" value="BBE"/>
</dbReference>
<dbReference type="EMBL" id="CP050692">
    <property type="protein sequence ID" value="QIT43007.1"/>
    <property type="molecule type" value="Genomic_DNA"/>
</dbReference>
<name>A0AAE6Y5X0_STRAT</name>
<evidence type="ECO:0000313" key="9">
    <source>
        <dbReference type="Proteomes" id="UP000190306"/>
    </source>
</evidence>
<dbReference type="InterPro" id="IPR016166">
    <property type="entry name" value="FAD-bd_PCMH"/>
</dbReference>
<dbReference type="InterPro" id="IPR050416">
    <property type="entry name" value="FAD-linked_Oxidoreductase"/>
</dbReference>
<dbReference type="InterPro" id="IPR006093">
    <property type="entry name" value="Oxy_OxRdtase_FAD_BS"/>
</dbReference>
<dbReference type="InterPro" id="IPR016167">
    <property type="entry name" value="FAD-bd_PCMH_sub1"/>
</dbReference>
<sequence>MIVDDTSIQELRGRLGGRVFLPGDEGYDDGRKVFNAMIDRRPALIVRCKGVADVIAAVDFAREASLLVSVRGGGHNVAGHAVCDGGAVIDLSAMKSVRVDPRSRTARAEGGSTWGDFDHATQAFGLATTGGIVPSTGIAGLTLGGGIGYLNRKYGLACDNLLSADVVTADGEFLTASATENEDLFWGLRGGGGNLGVVTSFEYEVHDVGPVLGGELVYPLDQAEEVLRFYRGWSSEAPDEVRADATLLSGPEGPCLAIIVCYCGVVAEGEKVLQPLRQFGSPMMDAIAPVPYATVQNLLTEVFQPGLRHYWKSGFVREFSDEAIGAIVDSFATAVPPPFAAVAIEHLGGAISRVGEGDTAFSHRQATHSLLVLRVWQDPAESAENMAWGRACYDAAEPFLDNGVYVNYLGDEGEARVRAAYGASYERLVEVKTRYDPTNLFRVNQNVTPV</sequence>
<evidence type="ECO:0000313" key="10">
    <source>
        <dbReference type="Proteomes" id="UP000502504"/>
    </source>
</evidence>
<comment type="cofactor">
    <cofactor evidence="1">
        <name>FAD</name>
        <dbReference type="ChEBI" id="CHEBI:57692"/>
    </cofactor>
</comment>
<dbReference type="GO" id="GO:0071949">
    <property type="term" value="F:FAD binding"/>
    <property type="evidence" value="ECO:0007669"/>
    <property type="project" value="InterPro"/>
</dbReference>
<reference evidence="8 10" key="2">
    <citation type="submission" date="2020-03" db="EMBL/GenBank/DDBJ databases">
        <title>Is there a link between lipid content and antibiotic production in Streptomyces?</title>
        <authorList>
            <person name="David M."/>
            <person name="Lejeune C."/>
            <person name="Abreu S."/>
            <person name="Thibessard A."/>
            <person name="Leblond P."/>
            <person name="Chaminade P."/>
            <person name="Virolle M.-J."/>
        </authorList>
    </citation>
    <scope>NUCLEOTIDE SEQUENCE [LARGE SCALE GENOMIC DNA]</scope>
    <source>
        <strain evidence="8 10">DSM 41481</strain>
    </source>
</reference>
<feature type="domain" description="FAD-binding PCMH-type" evidence="6">
    <location>
        <begin position="38"/>
        <end position="208"/>
    </location>
</feature>
<keyword evidence="4" id="KW-0274">FAD</keyword>
<dbReference type="GO" id="GO:0016491">
    <property type="term" value="F:oxidoreductase activity"/>
    <property type="evidence" value="ECO:0007669"/>
    <property type="project" value="UniProtKB-KW"/>
</dbReference>
<protein>
    <submittedName>
        <fullName evidence="8">FAD-binding oxidoreductase</fullName>
    </submittedName>
</protein>
<organism evidence="8 10">
    <name type="scientific">Streptomyces antibioticus</name>
    <dbReference type="NCBI Taxonomy" id="1890"/>
    <lineage>
        <taxon>Bacteria</taxon>
        <taxon>Bacillati</taxon>
        <taxon>Actinomycetota</taxon>
        <taxon>Actinomycetes</taxon>
        <taxon>Kitasatosporales</taxon>
        <taxon>Streptomycetaceae</taxon>
        <taxon>Streptomyces</taxon>
    </lineage>
</organism>
<dbReference type="Proteomes" id="UP000502504">
    <property type="component" value="Chromosome"/>
</dbReference>
<evidence type="ECO:0000313" key="7">
    <source>
        <dbReference type="EMBL" id="OOQ55366.1"/>
    </source>
</evidence>
<dbReference type="Gene3D" id="3.40.462.20">
    <property type="match status" value="1"/>
</dbReference>
<evidence type="ECO:0000259" key="6">
    <source>
        <dbReference type="PROSITE" id="PS51387"/>
    </source>
</evidence>
<dbReference type="PROSITE" id="PS00862">
    <property type="entry name" value="OX2_COVAL_FAD"/>
    <property type="match status" value="1"/>
</dbReference>
<dbReference type="SUPFAM" id="SSF56176">
    <property type="entry name" value="FAD-binding/transporter-associated domain-like"/>
    <property type="match status" value="1"/>
</dbReference>
<evidence type="ECO:0000256" key="3">
    <source>
        <dbReference type="ARBA" id="ARBA00022630"/>
    </source>
</evidence>
<evidence type="ECO:0000313" key="8">
    <source>
        <dbReference type="EMBL" id="QIT43007.1"/>
    </source>
</evidence>
<evidence type="ECO:0000256" key="1">
    <source>
        <dbReference type="ARBA" id="ARBA00001974"/>
    </source>
</evidence>
<dbReference type="InterPro" id="IPR006094">
    <property type="entry name" value="Oxid_FAD_bind_N"/>
</dbReference>
<dbReference type="Proteomes" id="UP000190306">
    <property type="component" value="Chromosome"/>
</dbReference>
<accession>A0AAE6Y5X0</accession>